<dbReference type="InterPro" id="IPR027417">
    <property type="entry name" value="P-loop_NTPase"/>
</dbReference>
<organism evidence="2 3">
    <name type="scientific">Pseudooceanicola sediminis</name>
    <dbReference type="NCBI Taxonomy" id="2211117"/>
    <lineage>
        <taxon>Bacteria</taxon>
        <taxon>Pseudomonadati</taxon>
        <taxon>Pseudomonadota</taxon>
        <taxon>Alphaproteobacteria</taxon>
        <taxon>Rhodobacterales</taxon>
        <taxon>Paracoccaceae</taxon>
        <taxon>Pseudooceanicola</taxon>
    </lineage>
</organism>
<keyword evidence="3" id="KW-1185">Reference proteome</keyword>
<reference evidence="2 3" key="1">
    <citation type="submission" date="2018-08" db="EMBL/GenBank/DDBJ databases">
        <title>Pseudooceanicola sediminis CY03 in the family Rhodobacteracea.</title>
        <authorList>
            <person name="Zhang Y.-J."/>
        </authorList>
    </citation>
    <scope>NUCLEOTIDE SEQUENCE [LARGE SCALE GENOMIC DNA]</scope>
    <source>
        <strain evidence="2 3">CY03</strain>
    </source>
</reference>
<dbReference type="Gene3D" id="3.40.50.300">
    <property type="entry name" value="P-loop containing nucleotide triphosphate hydrolases"/>
    <property type="match status" value="1"/>
</dbReference>
<dbReference type="Pfam" id="PF07728">
    <property type="entry name" value="AAA_5"/>
    <property type="match status" value="1"/>
</dbReference>
<dbReference type="InterPro" id="IPR003593">
    <property type="entry name" value="AAA+_ATPase"/>
</dbReference>
<dbReference type="GO" id="GO:0005524">
    <property type="term" value="F:ATP binding"/>
    <property type="evidence" value="ECO:0007669"/>
    <property type="project" value="InterPro"/>
</dbReference>
<dbReference type="PANTHER" id="PTHR37291:SF1">
    <property type="entry name" value="TYPE IV METHYL-DIRECTED RESTRICTION ENZYME ECOKMCRB SUBUNIT"/>
    <property type="match status" value="1"/>
</dbReference>
<dbReference type="SUPFAM" id="SSF52540">
    <property type="entry name" value="P-loop containing nucleoside triphosphate hydrolases"/>
    <property type="match status" value="1"/>
</dbReference>
<dbReference type="OrthoDB" id="9781481at2"/>
<feature type="domain" description="AAA+ ATPase" evidence="1">
    <location>
        <begin position="193"/>
        <end position="579"/>
    </location>
</feature>
<evidence type="ECO:0000259" key="1">
    <source>
        <dbReference type="SMART" id="SM00382"/>
    </source>
</evidence>
<comment type="caution">
    <text evidence="2">The sequence shown here is derived from an EMBL/GenBank/DDBJ whole genome shotgun (WGS) entry which is preliminary data.</text>
</comment>
<proteinExistence type="predicted"/>
<dbReference type="EMBL" id="QWJJ01000007">
    <property type="protein sequence ID" value="RII39050.1"/>
    <property type="molecule type" value="Genomic_DNA"/>
</dbReference>
<dbReference type="GO" id="GO:0016887">
    <property type="term" value="F:ATP hydrolysis activity"/>
    <property type="evidence" value="ECO:0007669"/>
    <property type="project" value="InterPro"/>
</dbReference>
<dbReference type="InterPro" id="IPR052934">
    <property type="entry name" value="Methyl-DNA_Rec/Restrict_Enz"/>
</dbReference>
<dbReference type="AlphaFoldDB" id="A0A399J1A4"/>
<accession>A0A399J1A4</accession>
<dbReference type="SMART" id="SM00382">
    <property type="entry name" value="AAA"/>
    <property type="match status" value="1"/>
</dbReference>
<dbReference type="Proteomes" id="UP000265848">
    <property type="component" value="Unassembled WGS sequence"/>
</dbReference>
<sequence length="700" mass="79433">MDAYDSFRKDGAHREIFSAFGEPRDYWVRSTRERENRVYPTKSLIGFILNKTELNGGWGQKSDAAARLHNAGFIIIDQNDQPIERPERYEHLMEGADRIRLCALNYFIEPARENAAREVSIRAGDLAAAIGLKDAFPNICQALGGEKLQNLAQVPPPTSTEPNPSSSTIFTYTLNSQPEADTVTDTNNAASPSAVNLILYGPPGTGKTYQTAWEAVRLCVGAESAAVLKDDRDALTAEYRRLANEGRIEFLTFHQSLSYEEFVEGMRPSTGDDDLEGPDETAGGTGFRLKCHEGIFKRISERARLDQGESAGTQRLDRSARVFKVALGRRHVEDERIRYGLDNDLIHLGWGEDIDWSDERFDEFNEIFAEWRSKKNPEASGHDGNIVCTFSFRADMQVGDYVVISDGRDRIQAFGQVSGEYYFDPDATYHLHRRKMEWLWRSDEGTDRSRFYPNGFRRHSVYKLNQSLIDWDALEEITFGEDTSLRGKVGRDYVLIIDEINRANISKVFGELITLLEQDKRLGAQNEVRVQLPYSKKRFGVPPNLHIVGTMNTADRSIALLDTALRRRFTFQELMPDPTVLSEDVGGINLRALLSTINERIEYLFDREHQIGHAYFTSCHSRADVEDVMRHKVIPLLAEYFYEDWAKVAAVLGDGPGMAKEHFLESAGLKPPKGMPEDDINGDKFRWNVKADFDFSEFEA</sequence>
<evidence type="ECO:0000313" key="3">
    <source>
        <dbReference type="Proteomes" id="UP000265848"/>
    </source>
</evidence>
<evidence type="ECO:0000313" key="2">
    <source>
        <dbReference type="EMBL" id="RII39050.1"/>
    </source>
</evidence>
<protein>
    <submittedName>
        <fullName evidence="2">ATPase</fullName>
    </submittedName>
</protein>
<name>A0A399J1A4_9RHOB</name>
<gene>
    <name evidence="2" type="ORF">DL237_09560</name>
</gene>
<dbReference type="PANTHER" id="PTHR37291">
    <property type="entry name" value="5-METHYLCYTOSINE-SPECIFIC RESTRICTION ENZYME B"/>
    <property type="match status" value="1"/>
</dbReference>
<dbReference type="InterPro" id="IPR011704">
    <property type="entry name" value="ATPase_dyneun-rel_AAA"/>
</dbReference>